<organism evidence="1 2">
    <name type="scientific">Moniliophthora roreri</name>
    <name type="common">Frosty pod rot fungus</name>
    <name type="synonym">Monilia roreri</name>
    <dbReference type="NCBI Taxonomy" id="221103"/>
    <lineage>
        <taxon>Eukaryota</taxon>
        <taxon>Fungi</taxon>
        <taxon>Dikarya</taxon>
        <taxon>Basidiomycota</taxon>
        <taxon>Agaricomycotina</taxon>
        <taxon>Agaricomycetes</taxon>
        <taxon>Agaricomycetidae</taxon>
        <taxon>Agaricales</taxon>
        <taxon>Marasmiineae</taxon>
        <taxon>Marasmiaceae</taxon>
        <taxon>Moniliophthora</taxon>
    </lineage>
</organism>
<dbReference type="AlphaFoldDB" id="A0A0W0FWQ6"/>
<evidence type="ECO:0000313" key="1">
    <source>
        <dbReference type="EMBL" id="KTB40590.1"/>
    </source>
</evidence>
<accession>A0A0W0FWQ6</accession>
<dbReference type="Proteomes" id="UP000054988">
    <property type="component" value="Unassembled WGS sequence"/>
</dbReference>
<comment type="caution">
    <text evidence="1">The sequence shown here is derived from an EMBL/GenBank/DDBJ whole genome shotgun (WGS) entry which is preliminary data.</text>
</comment>
<proteinExistence type="predicted"/>
<reference evidence="1 2" key="1">
    <citation type="submission" date="2015-12" db="EMBL/GenBank/DDBJ databases">
        <title>Draft genome sequence of Moniliophthora roreri, the causal agent of frosty pod rot of cacao.</title>
        <authorList>
            <person name="Aime M.C."/>
            <person name="Diaz-Valderrama J.R."/>
            <person name="Kijpornyongpan T."/>
            <person name="Phillips-Mora W."/>
        </authorList>
    </citation>
    <scope>NUCLEOTIDE SEQUENCE [LARGE SCALE GENOMIC DNA]</scope>
    <source>
        <strain evidence="1 2">MCA 2952</strain>
    </source>
</reference>
<protein>
    <submittedName>
        <fullName evidence="1">Uncharacterized protein</fullName>
    </submittedName>
</protein>
<evidence type="ECO:0000313" key="2">
    <source>
        <dbReference type="Proteomes" id="UP000054988"/>
    </source>
</evidence>
<sequence>MSPVASGKSYHSPKENAYGGYNQCRFSEMAGEPTTIEDGISLWRLRVDLLPSAIGRVRCNF</sequence>
<dbReference type="EMBL" id="LATX01001568">
    <property type="protein sequence ID" value="KTB40590.1"/>
    <property type="molecule type" value="Genomic_DNA"/>
</dbReference>
<name>A0A0W0FWQ6_MONRR</name>
<gene>
    <name evidence="1" type="ORF">WG66_6838</name>
</gene>